<feature type="region of interest" description="Disordered" evidence="1">
    <location>
        <begin position="80"/>
        <end position="105"/>
    </location>
</feature>
<evidence type="ECO:0000313" key="3">
    <source>
        <dbReference type="EMBL" id="MCK6264496.1"/>
    </source>
</evidence>
<feature type="compositionally biased region" description="Basic and acidic residues" evidence="1">
    <location>
        <begin position="95"/>
        <end position="105"/>
    </location>
</feature>
<feature type="transmembrane region" description="Helical" evidence="2">
    <location>
        <begin position="45"/>
        <end position="68"/>
    </location>
</feature>
<gene>
    <name evidence="3" type="ORF">KP803_14540</name>
</gene>
<name>A0A9X1XKP7_9VIBR</name>
<evidence type="ECO:0000256" key="1">
    <source>
        <dbReference type="SAM" id="MobiDB-lite"/>
    </source>
</evidence>
<dbReference type="Proteomes" id="UP001139559">
    <property type="component" value="Unassembled WGS sequence"/>
</dbReference>
<protein>
    <recommendedName>
        <fullName evidence="5">DUF2933 domain-containing protein</fullName>
    </recommendedName>
</protein>
<evidence type="ECO:0008006" key="5">
    <source>
        <dbReference type="Google" id="ProtNLM"/>
    </source>
</evidence>
<comment type="caution">
    <text evidence="3">The sequence shown here is derived from an EMBL/GenBank/DDBJ whole genome shotgun (WGS) entry which is preliminary data.</text>
</comment>
<evidence type="ECO:0000256" key="2">
    <source>
        <dbReference type="SAM" id="Phobius"/>
    </source>
</evidence>
<feature type="transmembrane region" description="Helical" evidence="2">
    <location>
        <begin position="21"/>
        <end position="39"/>
    </location>
</feature>
<proteinExistence type="predicted"/>
<dbReference type="AlphaFoldDB" id="A0A9X1XKP7"/>
<keyword evidence="2" id="KW-0812">Transmembrane</keyword>
<keyword evidence="2" id="KW-1133">Transmembrane helix</keyword>
<dbReference type="RefSeq" id="WP_248009566.1">
    <property type="nucleotide sequence ID" value="NZ_JAJHVV010000008.1"/>
</dbReference>
<organism evidence="3 4">
    <name type="scientific">Vibrio amylolyticus</name>
    <dbReference type="NCBI Taxonomy" id="2847292"/>
    <lineage>
        <taxon>Bacteria</taxon>
        <taxon>Pseudomonadati</taxon>
        <taxon>Pseudomonadota</taxon>
        <taxon>Gammaproteobacteria</taxon>
        <taxon>Vibrionales</taxon>
        <taxon>Vibrionaceae</taxon>
        <taxon>Vibrio</taxon>
    </lineage>
</organism>
<dbReference type="EMBL" id="JAJHVV010000008">
    <property type="protein sequence ID" value="MCK6264496.1"/>
    <property type="molecule type" value="Genomic_DNA"/>
</dbReference>
<reference evidence="3" key="1">
    <citation type="submission" date="2021-11" db="EMBL/GenBank/DDBJ databases">
        <title>Vibrio ZSDE26 sp. nov. and Vibrio ZSDZ34 sp. nov., isolated from coastal seawater in Qingdao.</title>
        <authorList>
            <person name="Zhang P."/>
        </authorList>
    </citation>
    <scope>NUCLEOTIDE SEQUENCE</scope>
    <source>
        <strain evidence="3">ZSDE26</strain>
    </source>
</reference>
<keyword evidence="4" id="KW-1185">Reference proteome</keyword>
<keyword evidence="2" id="KW-0472">Membrane</keyword>
<evidence type="ECO:0000313" key="4">
    <source>
        <dbReference type="Proteomes" id="UP001139559"/>
    </source>
</evidence>
<sequence>MDSNNKKGSCHTSKGGHKGHGWMMILCALIMIGIPILMLSPSINLFSFSFLSSALLPIILCLVMHGVMMKFMMSQYDKGTKHQADNAPSADTSLDNEKKDEQFKA</sequence>
<accession>A0A9X1XKP7</accession>